<dbReference type="SUPFAM" id="SSF47336">
    <property type="entry name" value="ACP-like"/>
    <property type="match status" value="1"/>
</dbReference>
<dbReference type="GO" id="GO:0031177">
    <property type="term" value="F:phosphopantetheine binding"/>
    <property type="evidence" value="ECO:0007669"/>
    <property type="project" value="InterPro"/>
</dbReference>
<dbReference type="InterPro" id="IPR009081">
    <property type="entry name" value="PP-bd_ACP"/>
</dbReference>
<keyword evidence="6" id="KW-0012">Acyltransferase</keyword>
<evidence type="ECO:0000256" key="2">
    <source>
        <dbReference type="ARBA" id="ARBA00022553"/>
    </source>
</evidence>
<dbReference type="SUPFAM" id="SSF52151">
    <property type="entry name" value="FabD/lysophospholipase-like"/>
    <property type="match status" value="1"/>
</dbReference>
<dbReference type="SUPFAM" id="SSF53901">
    <property type="entry name" value="Thiolase-like"/>
    <property type="match status" value="1"/>
</dbReference>
<evidence type="ECO:0000256" key="4">
    <source>
        <dbReference type="ARBA" id="ARBA00023194"/>
    </source>
</evidence>
<dbReference type="InterPro" id="IPR014043">
    <property type="entry name" value="Acyl_transferase_dom"/>
</dbReference>
<evidence type="ECO:0000256" key="1">
    <source>
        <dbReference type="ARBA" id="ARBA00022450"/>
    </source>
</evidence>
<keyword evidence="2" id="KW-0597">Phosphoprotein</keyword>
<dbReference type="SUPFAM" id="SSF55048">
    <property type="entry name" value="Probable ACP-binding domain of malonyl-CoA ACP transacylase"/>
    <property type="match status" value="1"/>
</dbReference>
<dbReference type="Gene3D" id="3.30.70.3290">
    <property type="match status" value="1"/>
</dbReference>
<dbReference type="GO" id="GO:0004312">
    <property type="term" value="F:fatty acid synthase activity"/>
    <property type="evidence" value="ECO:0007669"/>
    <property type="project" value="TreeGrafter"/>
</dbReference>
<dbReference type="PROSITE" id="PS00012">
    <property type="entry name" value="PHOSPHOPANTETHEINE"/>
    <property type="match status" value="1"/>
</dbReference>
<dbReference type="Pfam" id="PF00550">
    <property type="entry name" value="PP-binding"/>
    <property type="match status" value="1"/>
</dbReference>
<dbReference type="CDD" id="cd00833">
    <property type="entry name" value="PKS"/>
    <property type="match status" value="1"/>
</dbReference>
<organism evidence="9">
    <name type="scientific">Kitasatospora aburaviensis</name>
    <dbReference type="NCBI Taxonomy" id="67265"/>
    <lineage>
        <taxon>Bacteria</taxon>
        <taxon>Bacillati</taxon>
        <taxon>Actinomycetota</taxon>
        <taxon>Actinomycetes</taxon>
        <taxon>Kitasatosporales</taxon>
        <taxon>Streptomycetaceae</taxon>
        <taxon>Kitasatospora</taxon>
    </lineage>
</organism>
<keyword evidence="4" id="KW-0045">Antibiotic biosynthesis</keyword>
<dbReference type="InterPro" id="IPR020841">
    <property type="entry name" value="PKS_Beta-ketoAc_synthase_dom"/>
</dbReference>
<evidence type="ECO:0000313" key="9">
    <source>
        <dbReference type="EMBL" id="SCN11949.1"/>
    </source>
</evidence>
<evidence type="ECO:0000256" key="5">
    <source>
        <dbReference type="ARBA" id="ARBA00023268"/>
    </source>
</evidence>
<dbReference type="AlphaFoldDB" id="A0A1D3PA47"/>
<keyword evidence="1" id="KW-0596">Phosphopantetheine</keyword>
<dbReference type="SMART" id="SM00823">
    <property type="entry name" value="PKS_PP"/>
    <property type="match status" value="1"/>
</dbReference>
<dbReference type="PANTHER" id="PTHR43775:SF51">
    <property type="entry name" value="INACTIVE PHENOLPHTHIOCEROL SYNTHESIS POLYKETIDE SYNTHASE TYPE I PKS1-RELATED"/>
    <property type="match status" value="1"/>
</dbReference>
<dbReference type="Pfam" id="PF02801">
    <property type="entry name" value="Ketoacyl-synt_C"/>
    <property type="match status" value="1"/>
</dbReference>
<dbReference type="EMBL" id="LT608336">
    <property type="protein sequence ID" value="SCN11949.1"/>
    <property type="molecule type" value="Genomic_DNA"/>
</dbReference>
<dbReference type="Pfam" id="PF00698">
    <property type="entry name" value="Acyl_transf_1"/>
    <property type="match status" value="1"/>
</dbReference>
<dbReference type="GO" id="GO:0017000">
    <property type="term" value="P:antibiotic biosynthetic process"/>
    <property type="evidence" value="ECO:0007669"/>
    <property type="project" value="UniProtKB-KW"/>
</dbReference>
<dbReference type="InterPro" id="IPR001227">
    <property type="entry name" value="Ac_transferase_dom_sf"/>
</dbReference>
<name>A0A1D3PA47_9ACTN</name>
<evidence type="ECO:0000256" key="6">
    <source>
        <dbReference type="ARBA" id="ARBA00023315"/>
    </source>
</evidence>
<evidence type="ECO:0000259" key="7">
    <source>
        <dbReference type="PROSITE" id="PS50075"/>
    </source>
</evidence>
<dbReference type="SMART" id="SM00827">
    <property type="entry name" value="PKS_AT"/>
    <property type="match status" value="1"/>
</dbReference>
<dbReference type="InterPro" id="IPR016035">
    <property type="entry name" value="Acyl_Trfase/lysoPLipase"/>
</dbReference>
<evidence type="ECO:0000259" key="8">
    <source>
        <dbReference type="PROSITE" id="PS52004"/>
    </source>
</evidence>
<sequence>MPAEDGQASESGGSIPRWGGFLDQVDRFDPGFFGLSPREAAATDPQQRLMLELAWEALEHAGIVPATLEGGEAGVFFGAIWDDYATLLHQRGPQALTQHTVTGLHRSMIANRVSYTLGLRGPSMVIDTGQSSSLVAVHQACESLRHGETALALAGGVNLNLAAQSSIAVARFGGLSPTGRCFTFDARADGYVRGEGGAVVVLKRLSDALADGDPIHCLILGGAVNNDGGGEGLTAPSRAAQEEVLRRAYRRAGVDPADVQYVELHGTGTKVGDPVEAAALGAALGRLRDSGRPLLVGSAKTNVGHLEGAAGIVGLLKVALSLRHRELPPSLNFESPNPLIPLESLRLRVHREPGPWPRPDGPLLAGVSAFGMGGTNCHVVLSAGPPPAGGPPEDAPEPARALPWLLSGRSVPALRAQAAALLARLDEQPGLRAADVGHALAVTRSAFEQRAAVIGRDGAQLRRGLAALARGESSVDVLAGRAYGSGRLAFLFAGQGSQRPGAGRELYDEHPVFARALDAVCEQVDAAAAAAGPAPDGPLRAVILAAPGSAAAGALDRTSSAQPALFAVEVALFRLLESLGVRPDFLLGHSVGELAAAHVAGVLSLADACTLVAARGRLMQALPPGGAMAALQATEQELLPLLAGREDRVGLAAVNGPESTVVAGDEDEVERIAAHWRGLGRRTRRLRVGHAFHSPHMDAVLADFRGVVAALDLRPPTLPIVSTVTGALATAEELGSAEYWVRHVRRPVRFLDGMRRLEREGVTAYLELGPDGTLGTMGRDCLTEPDRPAAGPGAGPVLVPTLRKDRPEPETLVTALARLHVHGVGVDWEAVFAGHGARRVELPTYAFQRQRHWLDGTARPPVPGAAGDAPPTNDGTDVAEVTDRAGPALRLDRTPVADRASVLLDLVRTEAAAVLGHGDAGPVDPGLSFKELGFDSLTAVELRDRLGAVTGLRLPTGLLFDHPTPHVLAERLGALLLPADRAADDAGALAALDRLERALAATGPDSAERARVEARLRSLLAGPPRADGDDPTPGRLRTATVDELFAFIDQEFRTA</sequence>
<dbReference type="PROSITE" id="PS50075">
    <property type="entry name" value="CARRIER"/>
    <property type="match status" value="1"/>
</dbReference>
<dbReference type="SMART" id="SM00825">
    <property type="entry name" value="PKS_KS"/>
    <property type="match status" value="1"/>
</dbReference>
<keyword evidence="5" id="KW-0511">Multifunctional enzyme</keyword>
<dbReference type="InterPro" id="IPR050091">
    <property type="entry name" value="PKS_NRPS_Biosynth_Enz"/>
</dbReference>
<proteinExistence type="predicted"/>
<accession>A0A1D3PA47</accession>
<dbReference type="InterPro" id="IPR016036">
    <property type="entry name" value="Malonyl_transacylase_ACP-bd"/>
</dbReference>
<dbReference type="Gene3D" id="3.40.366.10">
    <property type="entry name" value="Malonyl-Coenzyme A Acyl Carrier Protein, domain 2"/>
    <property type="match status" value="1"/>
</dbReference>
<dbReference type="InterPro" id="IPR006162">
    <property type="entry name" value="Ppantetheine_attach_site"/>
</dbReference>
<dbReference type="PROSITE" id="PS52004">
    <property type="entry name" value="KS3_2"/>
    <property type="match status" value="1"/>
</dbReference>
<dbReference type="Pfam" id="PF16197">
    <property type="entry name" value="KAsynt_C_assoc"/>
    <property type="match status" value="1"/>
</dbReference>
<dbReference type="Pfam" id="PF00109">
    <property type="entry name" value="ketoacyl-synt"/>
    <property type="match status" value="1"/>
</dbReference>
<dbReference type="GO" id="GO:0006633">
    <property type="term" value="P:fatty acid biosynthetic process"/>
    <property type="evidence" value="ECO:0007669"/>
    <property type="project" value="TreeGrafter"/>
</dbReference>
<dbReference type="InterPro" id="IPR032821">
    <property type="entry name" value="PKS_assoc"/>
</dbReference>
<keyword evidence="3" id="KW-0808">Transferase</keyword>
<feature type="domain" description="Ketosynthase family 3 (KS3)" evidence="8">
    <location>
        <begin position="1"/>
        <end position="383"/>
    </location>
</feature>
<dbReference type="InterPro" id="IPR014030">
    <property type="entry name" value="Ketoacyl_synth_N"/>
</dbReference>
<dbReference type="Gene3D" id="3.40.47.10">
    <property type="match status" value="1"/>
</dbReference>
<evidence type="ECO:0000256" key="3">
    <source>
        <dbReference type="ARBA" id="ARBA00022679"/>
    </source>
</evidence>
<reference evidence="9" key="1">
    <citation type="submission" date="2016-07" db="EMBL/GenBank/DDBJ databases">
        <title>Evidence for an iterative module in chain elongation on the azalomycin polyketide synthase.</title>
        <authorList>
            <person name="Hong H."/>
            <person name="Sun Y."/>
            <person name="Zhou Y."/>
            <person name="Stephens E."/>
            <person name="Samborskyy M."/>
            <person name="Leadlay P.F."/>
        </authorList>
    </citation>
    <scope>NUCLEOTIDE SEQUENCE</scope>
    <source>
        <strain evidence="9">ATCC31860</strain>
    </source>
</reference>
<dbReference type="Gene3D" id="1.10.1200.10">
    <property type="entry name" value="ACP-like"/>
    <property type="match status" value="1"/>
</dbReference>
<dbReference type="FunFam" id="1.10.1200.10:FF:000007">
    <property type="entry name" value="Probable polyketide synthase pks17"/>
    <property type="match status" value="1"/>
</dbReference>
<dbReference type="PANTHER" id="PTHR43775">
    <property type="entry name" value="FATTY ACID SYNTHASE"/>
    <property type="match status" value="1"/>
</dbReference>
<dbReference type="InterPro" id="IPR016039">
    <property type="entry name" value="Thiolase-like"/>
</dbReference>
<dbReference type="InterPro" id="IPR014031">
    <property type="entry name" value="Ketoacyl_synth_C"/>
</dbReference>
<dbReference type="InterPro" id="IPR020806">
    <property type="entry name" value="PKS_PP-bd"/>
</dbReference>
<protein>
    <submittedName>
        <fullName evidence="9">EbeA-type I polyketide synthase KSQ-ATa-ACP</fullName>
    </submittedName>
</protein>
<dbReference type="InterPro" id="IPR036736">
    <property type="entry name" value="ACP-like_sf"/>
</dbReference>
<feature type="domain" description="Carrier" evidence="7">
    <location>
        <begin position="901"/>
        <end position="976"/>
    </location>
</feature>